<dbReference type="SMART" id="SM00530">
    <property type="entry name" value="HTH_XRE"/>
    <property type="match status" value="1"/>
</dbReference>
<evidence type="ECO:0000259" key="1">
    <source>
        <dbReference type="PROSITE" id="PS50943"/>
    </source>
</evidence>
<name>A0A0U9HRQ2_9BACT</name>
<keyword evidence="3" id="KW-1185">Reference proteome</keyword>
<evidence type="ECO:0000313" key="2">
    <source>
        <dbReference type="EMBL" id="GAQ94426.1"/>
    </source>
</evidence>
<comment type="caution">
    <text evidence="2">The sequence shown here is derived from an EMBL/GenBank/DDBJ whole genome shotgun (WGS) entry which is preliminary data.</text>
</comment>
<evidence type="ECO:0000313" key="3">
    <source>
        <dbReference type="Proteomes" id="UP000054976"/>
    </source>
</evidence>
<dbReference type="STRING" id="86166.TAGGR_1606"/>
<dbReference type="Proteomes" id="UP000054976">
    <property type="component" value="Unassembled WGS sequence"/>
</dbReference>
<dbReference type="Pfam" id="PF01381">
    <property type="entry name" value="HTH_3"/>
    <property type="match status" value="1"/>
</dbReference>
<reference evidence="3" key="1">
    <citation type="submission" date="2016-01" db="EMBL/GenBank/DDBJ databases">
        <title>Draft genome sequence of Thermodesulfovibrio aggregans strain TGE-P1.</title>
        <authorList>
            <person name="Sekiguchi Y."/>
            <person name="Ohashi A."/>
            <person name="Matsuura N."/>
            <person name="Tourlousse M.D."/>
        </authorList>
    </citation>
    <scope>NUCLEOTIDE SEQUENCE [LARGE SCALE GENOMIC DNA]</scope>
    <source>
        <strain evidence="3">TGE-P1</strain>
    </source>
</reference>
<sequence length="72" mass="8677">MTIVMYNLNMDWNKEEIKWFRQLLGLTQEQMAKTLGVTQSYISHLERGKKIPNVLKRLLDCLYEKYRKEGKL</sequence>
<dbReference type="CDD" id="cd00093">
    <property type="entry name" value="HTH_XRE"/>
    <property type="match status" value="1"/>
</dbReference>
<organism evidence="2 3">
    <name type="scientific">Thermodesulfovibrio aggregans</name>
    <dbReference type="NCBI Taxonomy" id="86166"/>
    <lineage>
        <taxon>Bacteria</taxon>
        <taxon>Pseudomonadati</taxon>
        <taxon>Nitrospirota</taxon>
        <taxon>Thermodesulfovibrionia</taxon>
        <taxon>Thermodesulfovibrionales</taxon>
        <taxon>Thermodesulfovibrionaceae</taxon>
        <taxon>Thermodesulfovibrio</taxon>
    </lineage>
</organism>
<protein>
    <submittedName>
        <fullName evidence="2">Helix-turn-helix</fullName>
    </submittedName>
</protein>
<dbReference type="Gene3D" id="1.10.260.40">
    <property type="entry name" value="lambda repressor-like DNA-binding domains"/>
    <property type="match status" value="1"/>
</dbReference>
<gene>
    <name evidence="2" type="ORF">TAGGR_1606</name>
</gene>
<dbReference type="AlphaFoldDB" id="A0A0U9HRQ2"/>
<feature type="domain" description="HTH cro/C1-type" evidence="1">
    <location>
        <begin position="17"/>
        <end position="54"/>
    </location>
</feature>
<dbReference type="PROSITE" id="PS50943">
    <property type="entry name" value="HTH_CROC1"/>
    <property type="match status" value="1"/>
</dbReference>
<dbReference type="GO" id="GO:0003677">
    <property type="term" value="F:DNA binding"/>
    <property type="evidence" value="ECO:0007669"/>
    <property type="project" value="InterPro"/>
</dbReference>
<dbReference type="SUPFAM" id="SSF47413">
    <property type="entry name" value="lambda repressor-like DNA-binding domains"/>
    <property type="match status" value="1"/>
</dbReference>
<dbReference type="InterPro" id="IPR010982">
    <property type="entry name" value="Lambda_DNA-bd_dom_sf"/>
</dbReference>
<dbReference type="InterPro" id="IPR001387">
    <property type="entry name" value="Cro/C1-type_HTH"/>
</dbReference>
<proteinExistence type="predicted"/>
<dbReference type="EMBL" id="BCNO01000001">
    <property type="protein sequence ID" value="GAQ94426.1"/>
    <property type="molecule type" value="Genomic_DNA"/>
</dbReference>
<accession>A0A0U9HRQ2</accession>